<evidence type="ECO:0000259" key="3">
    <source>
        <dbReference type="Pfam" id="PF14848"/>
    </source>
</evidence>
<dbReference type="Gene3D" id="2.70.50.70">
    <property type="match status" value="2"/>
</dbReference>
<proteinExistence type="predicted"/>
<accession>A0A173V4M8</accession>
<reference evidence="4 6" key="1">
    <citation type="submission" date="2018-08" db="EMBL/GenBank/DDBJ databases">
        <title>A genome reference for cultivated species of the human gut microbiota.</title>
        <authorList>
            <person name="Zou Y."/>
            <person name="Xue W."/>
            <person name="Luo G."/>
        </authorList>
    </citation>
    <scope>NUCLEOTIDE SEQUENCE [LARGE SCALE GENOMIC DNA]</scope>
    <source>
        <strain evidence="4 6">AF37-12</strain>
    </source>
</reference>
<dbReference type="InterPro" id="IPR049893">
    <property type="entry name" value="Bvu_2165-like_IHF-HU-DNA_bdg"/>
</dbReference>
<dbReference type="InterPro" id="IPR027824">
    <property type="entry name" value="DUF4469"/>
</dbReference>
<organism evidence="4 6">
    <name type="scientific">Bacteroides thetaiotaomicron</name>
    <dbReference type="NCBI Taxonomy" id="818"/>
    <lineage>
        <taxon>Bacteria</taxon>
        <taxon>Pseudomonadati</taxon>
        <taxon>Bacteroidota</taxon>
        <taxon>Bacteroidia</taxon>
        <taxon>Bacteroidales</taxon>
        <taxon>Bacteroidaceae</taxon>
        <taxon>Bacteroides</taxon>
    </lineage>
</organism>
<evidence type="ECO:0000313" key="7">
    <source>
        <dbReference type="Proteomes" id="UP001156218"/>
    </source>
</evidence>
<dbReference type="EMBL" id="QROV01000009">
    <property type="protein sequence ID" value="RHL60070.1"/>
    <property type="molecule type" value="Genomic_DNA"/>
</dbReference>
<feature type="domain" description="DUF4469" evidence="2">
    <location>
        <begin position="132"/>
        <end position="231"/>
    </location>
</feature>
<sequence>MAKNLLKVWMADNTVTTDDKTDKIFVLESTRSVDQQFVLDRMAAKNPGLHRETMSASINLYHEVISELVMNGYSVNTDLFRAVPQLKGLAEGNAWNPEKNSIYVSLTQGKKLREEIKDTTVQILGDRQATMYINGTLDAATRATNLSATAGRNFTVLGKNIKVAGTDASVGITLTASEGGSVTKLDADMLVVNDPSRLIILLPSGLKDGEYTLTVTTQFVAGKTLLKSPRQASQIIYIGEAPAGGGSGSGGGDEEAPDPTV</sequence>
<reference evidence="5 7" key="2">
    <citation type="submission" date="2021-06" db="EMBL/GenBank/DDBJ databases">
        <title>Interrogation of the integrated mobile genetic elements in gut-associated Bacteroides with a consensus prediction approach.</title>
        <authorList>
            <person name="Campbell D.E."/>
            <person name="Leigh J.R."/>
            <person name="Kim T."/>
            <person name="England W."/>
            <person name="Whitaker R.J."/>
            <person name="Degnan P.H."/>
        </authorList>
    </citation>
    <scope>NUCLEOTIDE SEQUENCE [LARGE SCALE GENOMIC DNA]</scope>
    <source>
        <strain evidence="5 7">WAL8669</strain>
    </source>
</reference>
<feature type="compositionally biased region" description="Gly residues" evidence="1">
    <location>
        <begin position="242"/>
        <end position="251"/>
    </location>
</feature>
<dbReference type="Pfam" id="PF14848">
    <property type="entry name" value="HU-DNA_bdg"/>
    <property type="match status" value="1"/>
</dbReference>
<dbReference type="CDD" id="cd13833">
    <property type="entry name" value="HU_IHF_like"/>
    <property type="match status" value="1"/>
</dbReference>
<evidence type="ECO:0000259" key="2">
    <source>
        <dbReference type="Pfam" id="PF14734"/>
    </source>
</evidence>
<dbReference type="AlphaFoldDB" id="A0A173V4M8"/>
<dbReference type="Pfam" id="PF14734">
    <property type="entry name" value="DUF4469"/>
    <property type="match status" value="1"/>
</dbReference>
<evidence type="ECO:0000313" key="4">
    <source>
        <dbReference type="EMBL" id="RHL60070.1"/>
    </source>
</evidence>
<feature type="domain" description="Bvu-2165-like IHF-HU-like DNA-binding" evidence="3">
    <location>
        <begin position="6"/>
        <end position="125"/>
    </location>
</feature>
<feature type="compositionally biased region" description="Acidic residues" evidence="1">
    <location>
        <begin position="252"/>
        <end position="261"/>
    </location>
</feature>
<feature type="region of interest" description="Disordered" evidence="1">
    <location>
        <begin position="242"/>
        <end position="261"/>
    </location>
</feature>
<evidence type="ECO:0000313" key="6">
    <source>
        <dbReference type="Proteomes" id="UP000283616"/>
    </source>
</evidence>
<gene>
    <name evidence="4" type="ORF">DW011_09925</name>
    <name evidence="5" type="ORF">KQP68_24215</name>
</gene>
<name>A0A173V4M8_BACT4</name>
<evidence type="ECO:0000256" key="1">
    <source>
        <dbReference type="SAM" id="MobiDB-lite"/>
    </source>
</evidence>
<evidence type="ECO:0000313" key="5">
    <source>
        <dbReference type="EMBL" id="UYU66625.1"/>
    </source>
</evidence>
<dbReference type="Proteomes" id="UP000283616">
    <property type="component" value="Unassembled WGS sequence"/>
</dbReference>
<dbReference type="RefSeq" id="WP_048698677.1">
    <property type="nucleotide sequence ID" value="NZ_CAXTGU010000007.1"/>
</dbReference>
<protein>
    <submittedName>
        <fullName evidence="4">DUF4469 domain-containing protein</fullName>
    </submittedName>
</protein>
<dbReference type="EMBL" id="CP083680">
    <property type="protein sequence ID" value="UYU66625.1"/>
    <property type="molecule type" value="Genomic_DNA"/>
</dbReference>
<dbReference type="Proteomes" id="UP001156218">
    <property type="component" value="Chromosome"/>
</dbReference>
<dbReference type="CDD" id="cd12843">
    <property type="entry name" value="Bvu_2165_C_like"/>
    <property type="match status" value="1"/>
</dbReference>